<evidence type="ECO:0000256" key="3">
    <source>
        <dbReference type="ARBA" id="ARBA00022490"/>
    </source>
</evidence>
<name>A0A0D0DVP9_9AGAM</name>
<keyword evidence="3" id="KW-0963">Cytoplasm</keyword>
<dbReference type="GO" id="GO:0005794">
    <property type="term" value="C:Golgi apparatus"/>
    <property type="evidence" value="ECO:0007669"/>
    <property type="project" value="TreeGrafter"/>
</dbReference>
<protein>
    <recommendedName>
        <fullName evidence="8">GRIP domain-containing protein</fullName>
    </recommendedName>
</protein>
<feature type="compositionally biased region" description="Polar residues" evidence="7">
    <location>
        <begin position="17"/>
        <end position="29"/>
    </location>
</feature>
<evidence type="ECO:0000256" key="5">
    <source>
        <dbReference type="ARBA" id="ARBA00023136"/>
    </source>
</evidence>
<feature type="coiled-coil region" evidence="6">
    <location>
        <begin position="599"/>
        <end position="683"/>
    </location>
</feature>
<feature type="region of interest" description="Disordered" evidence="7">
    <location>
        <begin position="824"/>
        <end position="849"/>
    </location>
</feature>
<evidence type="ECO:0000256" key="6">
    <source>
        <dbReference type="SAM" id="Coils"/>
    </source>
</evidence>
<organism evidence="9 10">
    <name type="scientific">Paxillus rubicundulus Ve08.2h10</name>
    <dbReference type="NCBI Taxonomy" id="930991"/>
    <lineage>
        <taxon>Eukaryota</taxon>
        <taxon>Fungi</taxon>
        <taxon>Dikarya</taxon>
        <taxon>Basidiomycota</taxon>
        <taxon>Agaricomycotina</taxon>
        <taxon>Agaricomycetes</taxon>
        <taxon>Agaricomycetidae</taxon>
        <taxon>Boletales</taxon>
        <taxon>Paxilineae</taxon>
        <taxon>Paxillaceae</taxon>
        <taxon>Paxillus</taxon>
    </lineage>
</organism>
<evidence type="ECO:0000313" key="10">
    <source>
        <dbReference type="Proteomes" id="UP000054538"/>
    </source>
</evidence>
<evidence type="ECO:0000256" key="2">
    <source>
        <dbReference type="ARBA" id="ARBA00004496"/>
    </source>
</evidence>
<dbReference type="PROSITE" id="PS50913">
    <property type="entry name" value="GRIP"/>
    <property type="match status" value="1"/>
</dbReference>
<feature type="compositionally biased region" description="Low complexity" evidence="7">
    <location>
        <begin position="125"/>
        <end position="134"/>
    </location>
</feature>
<dbReference type="STRING" id="930991.A0A0D0DVP9"/>
<feature type="domain" description="GRIP" evidence="8">
    <location>
        <begin position="850"/>
        <end position="898"/>
    </location>
</feature>
<feature type="compositionally biased region" description="Basic and acidic residues" evidence="7">
    <location>
        <begin position="249"/>
        <end position="273"/>
    </location>
</feature>
<reference evidence="9 10" key="1">
    <citation type="submission" date="2014-04" db="EMBL/GenBank/DDBJ databases">
        <authorList>
            <consortium name="DOE Joint Genome Institute"/>
            <person name="Kuo A."/>
            <person name="Kohler A."/>
            <person name="Jargeat P."/>
            <person name="Nagy L.G."/>
            <person name="Floudas D."/>
            <person name="Copeland A."/>
            <person name="Barry K.W."/>
            <person name="Cichocki N."/>
            <person name="Veneault-Fourrey C."/>
            <person name="LaButti K."/>
            <person name="Lindquist E.A."/>
            <person name="Lipzen A."/>
            <person name="Lundell T."/>
            <person name="Morin E."/>
            <person name="Murat C."/>
            <person name="Sun H."/>
            <person name="Tunlid A."/>
            <person name="Henrissat B."/>
            <person name="Grigoriev I.V."/>
            <person name="Hibbett D.S."/>
            <person name="Martin F."/>
            <person name="Nordberg H.P."/>
            <person name="Cantor M.N."/>
            <person name="Hua S.X."/>
        </authorList>
    </citation>
    <scope>NUCLEOTIDE SEQUENCE [LARGE SCALE GENOMIC DNA]</scope>
    <source>
        <strain evidence="9 10">Ve08.2h10</strain>
    </source>
</reference>
<dbReference type="InParanoid" id="A0A0D0DVP9"/>
<dbReference type="Proteomes" id="UP000054538">
    <property type="component" value="Unassembled WGS sequence"/>
</dbReference>
<dbReference type="SMART" id="SM00755">
    <property type="entry name" value="Grip"/>
    <property type="match status" value="1"/>
</dbReference>
<dbReference type="PANTHER" id="PTHR23157">
    <property type="entry name" value="GRIP AND COILED-COIL DOMAIN-CONTAINING PROTEIN 1"/>
    <property type="match status" value="1"/>
</dbReference>
<dbReference type="PANTHER" id="PTHR23157:SF25">
    <property type="entry name" value="GRIP AND COILED-COIL DOMAIN-CONTAINING PROTEIN 1"/>
    <property type="match status" value="1"/>
</dbReference>
<dbReference type="Pfam" id="PF01465">
    <property type="entry name" value="GRIP"/>
    <property type="match status" value="1"/>
</dbReference>
<comment type="subcellular location">
    <subcellularLocation>
        <location evidence="2">Cytoplasm</location>
    </subcellularLocation>
    <subcellularLocation>
        <location evidence="1">Endomembrane system</location>
        <topology evidence="1">Peripheral membrane protein</topology>
    </subcellularLocation>
</comment>
<dbReference type="Gene3D" id="1.10.220.60">
    <property type="entry name" value="GRIP domain"/>
    <property type="match status" value="1"/>
</dbReference>
<feature type="compositionally biased region" description="Polar residues" evidence="7">
    <location>
        <begin position="277"/>
        <end position="289"/>
    </location>
</feature>
<evidence type="ECO:0000259" key="8">
    <source>
        <dbReference type="PROSITE" id="PS50913"/>
    </source>
</evidence>
<dbReference type="AlphaFoldDB" id="A0A0D0DVP9"/>
<feature type="compositionally biased region" description="Basic and acidic residues" evidence="7">
    <location>
        <begin position="102"/>
        <end position="113"/>
    </location>
</feature>
<feature type="compositionally biased region" description="Low complexity" evidence="7">
    <location>
        <begin position="830"/>
        <end position="849"/>
    </location>
</feature>
<feature type="compositionally biased region" description="Polar residues" evidence="7">
    <location>
        <begin position="66"/>
        <end position="79"/>
    </location>
</feature>
<evidence type="ECO:0000256" key="7">
    <source>
        <dbReference type="SAM" id="MobiDB-lite"/>
    </source>
</evidence>
<feature type="compositionally biased region" description="Low complexity" evidence="7">
    <location>
        <begin position="39"/>
        <end position="52"/>
    </location>
</feature>
<keyword evidence="10" id="KW-1185">Reference proteome</keyword>
<accession>A0A0D0DVP9</accession>
<dbReference type="InterPro" id="IPR000237">
    <property type="entry name" value="GRIP_dom"/>
</dbReference>
<evidence type="ECO:0000313" key="9">
    <source>
        <dbReference type="EMBL" id="KIK93656.1"/>
    </source>
</evidence>
<sequence length="899" mass="99859">MFSQFRQAVESFAQPLPRQSQDNGSFTDGDNTRSRSPDVNSPVRPSSPHSSVQLAENALVNLRKSLATQRSPSPALHSTGNPQPRSGSPGPSSLPKGNSDSGLRKTTLEERLRASFVVGDASGGTTPNPSTRASPTPPAPIAQHPLSPTSTPLPESPNIPTATIPSHPETPPAISVSSKYTDPLLVAEEPSAVPESPNLEAETPSTNSQDSASLDPVTDISQQEDANAEGDVMSSEVIPSSLPSGEIRQVMDEELQPKAQKEIDTPETERPSEENVPVSSEPPTQNRPSNVDVDVLQGRLKLVEQRFTDISTSFKRLQAERQAADSVIRELTPLEDTKDAAVLRDYLVNINMKVELSQDELQRLNGKLTRQEERFEELRDTHRLQMASQSDQIATLRQQLSEAEALISASQASASQIEEDSVKRISELQQLHAEVAKAKEAAKEEEEKRVKAISLLKTVRQKLVKAEKDRDDAMRELADMREKERQDMEKDRAERAKLQSEIDAANLEREKVVSGLRTRFDKDIAAAKDRAEKDIQAARKQLDAELGALKASHSADISSKKSHISTLENSVNNLSSENKTFFEQLQLRQAEFESSQCHAESLQAQNTELQFQLKELQEQNDLLHDELGDLQGERTVRPQAPGASPEEISQLVSSVEIKYEAKLLELRRTLATVEKERNETDANWSRKLMEKANEMDQLKHILQSSAQSRERNENAAGALKAEIERFKSEARFQQGRLSELQSQIDAMKDAESALHRRISDAAARAGDSDKQLEEYRVREAQLRTHNKTLRDELRKVQNSIAVLERQRNPGVGYWTSATESRTSISSVSDAPSLSRAASPGPSSSSPALAKGDEEINFEYLRNVILQFLEHKEMRPNLVRVLSIILRFTPQETRRLIAKV</sequence>
<keyword evidence="5" id="KW-0472">Membrane</keyword>
<evidence type="ECO:0000256" key="4">
    <source>
        <dbReference type="ARBA" id="ARBA00023054"/>
    </source>
</evidence>
<evidence type="ECO:0000256" key="1">
    <source>
        <dbReference type="ARBA" id="ARBA00004184"/>
    </source>
</evidence>
<gene>
    <name evidence="9" type="ORF">PAXRUDRAFT_828758</name>
</gene>
<dbReference type="HOGENOM" id="CLU_007533_0_0_1"/>
<keyword evidence="4 6" id="KW-0175">Coiled coil</keyword>
<dbReference type="OrthoDB" id="5549158at2759"/>
<feature type="coiled-coil region" evidence="6">
    <location>
        <begin position="347"/>
        <end position="548"/>
    </location>
</feature>
<proteinExistence type="predicted"/>
<reference evidence="10" key="2">
    <citation type="submission" date="2015-01" db="EMBL/GenBank/DDBJ databases">
        <title>Evolutionary Origins and Diversification of the Mycorrhizal Mutualists.</title>
        <authorList>
            <consortium name="DOE Joint Genome Institute"/>
            <consortium name="Mycorrhizal Genomics Consortium"/>
            <person name="Kohler A."/>
            <person name="Kuo A."/>
            <person name="Nagy L.G."/>
            <person name="Floudas D."/>
            <person name="Copeland A."/>
            <person name="Barry K.W."/>
            <person name="Cichocki N."/>
            <person name="Veneault-Fourrey C."/>
            <person name="LaButti K."/>
            <person name="Lindquist E.A."/>
            <person name="Lipzen A."/>
            <person name="Lundell T."/>
            <person name="Morin E."/>
            <person name="Murat C."/>
            <person name="Riley R."/>
            <person name="Ohm R."/>
            <person name="Sun H."/>
            <person name="Tunlid A."/>
            <person name="Henrissat B."/>
            <person name="Grigoriev I.V."/>
            <person name="Hibbett D.S."/>
            <person name="Martin F."/>
        </authorList>
    </citation>
    <scope>NUCLEOTIDE SEQUENCE [LARGE SCALE GENOMIC DNA]</scope>
    <source>
        <strain evidence="10">Ve08.2h10</strain>
    </source>
</reference>
<dbReference type="InterPro" id="IPR051952">
    <property type="entry name" value="Golgi-autophagy_related"/>
</dbReference>
<feature type="region of interest" description="Disordered" evidence="7">
    <location>
        <begin position="1"/>
        <end position="291"/>
    </location>
</feature>
<feature type="compositionally biased region" description="Polar residues" evidence="7">
    <location>
        <begin position="203"/>
        <end position="212"/>
    </location>
</feature>
<feature type="coiled-coil region" evidence="6">
    <location>
        <begin position="709"/>
        <end position="806"/>
    </location>
</feature>
<dbReference type="EMBL" id="KN825168">
    <property type="protein sequence ID" value="KIK93656.1"/>
    <property type="molecule type" value="Genomic_DNA"/>
</dbReference>
<feature type="compositionally biased region" description="Low complexity" evidence="7">
    <location>
        <begin position="80"/>
        <end position="99"/>
    </location>
</feature>